<dbReference type="PROSITE" id="PS51186">
    <property type="entry name" value="GNAT"/>
    <property type="match status" value="2"/>
</dbReference>
<name>A0ABP4J8K8_9ACTN</name>
<feature type="domain" description="N-acetyltransferase" evidence="3">
    <location>
        <begin position="150"/>
        <end position="286"/>
    </location>
</feature>
<dbReference type="SUPFAM" id="SSF55729">
    <property type="entry name" value="Acyl-CoA N-acyltransferases (Nat)"/>
    <property type="match status" value="2"/>
</dbReference>
<keyword evidence="5" id="KW-1185">Reference proteome</keyword>
<dbReference type="EMBL" id="BAAAKJ010000434">
    <property type="protein sequence ID" value="GAA1412405.1"/>
    <property type="molecule type" value="Genomic_DNA"/>
</dbReference>
<dbReference type="Pfam" id="PF00583">
    <property type="entry name" value="Acetyltransf_1"/>
    <property type="match status" value="1"/>
</dbReference>
<dbReference type="Pfam" id="PF13508">
    <property type="entry name" value="Acetyltransf_7"/>
    <property type="match status" value="1"/>
</dbReference>
<dbReference type="Gene3D" id="3.40.630.30">
    <property type="match status" value="1"/>
</dbReference>
<dbReference type="PANTHER" id="PTHR43877">
    <property type="entry name" value="AMINOALKYLPHOSPHONATE N-ACETYLTRANSFERASE-RELATED-RELATED"/>
    <property type="match status" value="1"/>
</dbReference>
<evidence type="ECO:0000313" key="5">
    <source>
        <dbReference type="Proteomes" id="UP001499863"/>
    </source>
</evidence>
<dbReference type="InterPro" id="IPR016181">
    <property type="entry name" value="Acyl_CoA_acyltransferase"/>
</dbReference>
<organism evidence="4 5">
    <name type="scientific">Kitasatospora putterlickiae</name>
    <dbReference type="NCBI Taxonomy" id="221725"/>
    <lineage>
        <taxon>Bacteria</taxon>
        <taxon>Bacillati</taxon>
        <taxon>Actinomycetota</taxon>
        <taxon>Actinomycetes</taxon>
        <taxon>Kitasatosporales</taxon>
        <taxon>Streptomycetaceae</taxon>
        <taxon>Kitasatospora</taxon>
    </lineage>
</organism>
<reference evidence="5" key="1">
    <citation type="journal article" date="2019" name="Int. J. Syst. Evol. Microbiol.">
        <title>The Global Catalogue of Microorganisms (GCM) 10K type strain sequencing project: providing services to taxonomists for standard genome sequencing and annotation.</title>
        <authorList>
            <consortium name="The Broad Institute Genomics Platform"/>
            <consortium name="The Broad Institute Genome Sequencing Center for Infectious Disease"/>
            <person name="Wu L."/>
            <person name="Ma J."/>
        </authorList>
    </citation>
    <scope>NUCLEOTIDE SEQUENCE [LARGE SCALE GENOMIC DNA]</scope>
    <source>
        <strain evidence="5">JCM 12393</strain>
    </source>
</reference>
<dbReference type="InterPro" id="IPR050832">
    <property type="entry name" value="Bact_Acetyltransf"/>
</dbReference>
<proteinExistence type="predicted"/>
<evidence type="ECO:0000259" key="3">
    <source>
        <dbReference type="PROSITE" id="PS51186"/>
    </source>
</evidence>
<evidence type="ECO:0000256" key="2">
    <source>
        <dbReference type="ARBA" id="ARBA00023315"/>
    </source>
</evidence>
<dbReference type="RefSeq" id="WP_344344203.1">
    <property type="nucleotide sequence ID" value="NZ_BAAAKJ010000434.1"/>
</dbReference>
<dbReference type="InterPro" id="IPR000182">
    <property type="entry name" value="GNAT_dom"/>
</dbReference>
<keyword evidence="1" id="KW-0808">Transferase</keyword>
<feature type="domain" description="N-acetyltransferase" evidence="3">
    <location>
        <begin position="3"/>
        <end position="147"/>
    </location>
</feature>
<keyword evidence="2" id="KW-0012">Acyltransferase</keyword>
<evidence type="ECO:0000313" key="4">
    <source>
        <dbReference type="EMBL" id="GAA1412405.1"/>
    </source>
</evidence>
<comment type="caution">
    <text evidence="4">The sequence shown here is derived from an EMBL/GenBank/DDBJ whole genome shotgun (WGS) entry which is preliminary data.</text>
</comment>
<accession>A0ABP4J8K8</accession>
<gene>
    <name evidence="4" type="ORF">GCM10009639_64640</name>
</gene>
<sequence length="286" mass="30206">MGVEWREVPADGEPGAVLAVVRRCLAVDGGLPVTGEPSFVDQRYRAPGAVRIGAYAQGRLVACGAARPAAGRWSLVGAVDPDFRGRGLGGELLDRLLAAAGAVVQVQTEALTPAAEELFHSRGLRQVFAEDVFRLGSGAPLERVALPDGVRVAEWGEETRGAFYAAYDASFADRPGFPGLTLEQWVDWLVEDDFRPTASLVARDADGTPVGFVVCAEGFLVQLGTAPGWRRRGLGRALAAAALERLRAAGDAEVFLDVNVDNPASAALFRGLGFTGAGRRARFAHP</sequence>
<dbReference type="CDD" id="cd04301">
    <property type="entry name" value="NAT_SF"/>
    <property type="match status" value="1"/>
</dbReference>
<protein>
    <recommendedName>
        <fullName evidence="3">N-acetyltransferase domain-containing protein</fullName>
    </recommendedName>
</protein>
<evidence type="ECO:0000256" key="1">
    <source>
        <dbReference type="ARBA" id="ARBA00022679"/>
    </source>
</evidence>
<dbReference type="Proteomes" id="UP001499863">
    <property type="component" value="Unassembled WGS sequence"/>
</dbReference>